<dbReference type="EMBL" id="LSBI01000004">
    <property type="protein sequence ID" value="OAQ90559.1"/>
    <property type="molecule type" value="Genomic_DNA"/>
</dbReference>
<evidence type="ECO:0000256" key="2">
    <source>
        <dbReference type="ARBA" id="ARBA00022801"/>
    </source>
</evidence>
<dbReference type="GeneID" id="28886847"/>
<feature type="binding site" evidence="4">
    <location>
        <position position="265"/>
    </location>
    <ligand>
        <name>Zn(2+)</name>
        <dbReference type="ChEBI" id="CHEBI:29105"/>
    </ligand>
</feature>
<evidence type="ECO:0000259" key="7">
    <source>
        <dbReference type="Pfam" id="PF04734"/>
    </source>
</evidence>
<feature type="binding site" evidence="4">
    <location>
        <position position="561"/>
    </location>
    <ligand>
        <name>Zn(2+)</name>
        <dbReference type="ChEBI" id="CHEBI:29105"/>
    </ligand>
</feature>
<proteinExistence type="inferred from homology"/>
<evidence type="ECO:0000313" key="9">
    <source>
        <dbReference type="EMBL" id="OAQ83779.1"/>
    </source>
</evidence>
<dbReference type="EMBL" id="LCWV01000014">
    <property type="protein sequence ID" value="PWI68716.1"/>
    <property type="molecule type" value="Genomic_DNA"/>
</dbReference>
<reference evidence="9 12" key="3">
    <citation type="submission" date="2016-01" db="EMBL/GenBank/DDBJ databases">
        <title>Biosynthesis of antibiotic leucinostatins and their inhibition on Phytophthora in bio-control Purpureocillium lilacinum.</title>
        <authorList>
            <person name="Wang G."/>
            <person name="Liu Z."/>
            <person name="Lin R."/>
            <person name="Li E."/>
            <person name="Mao Z."/>
            <person name="Ling J."/>
            <person name="Yin W."/>
            <person name="Xie B."/>
        </authorList>
    </citation>
    <scope>NUCLEOTIDE SEQUENCE [LARGE SCALE GENOMIC DNA]</scope>
    <source>
        <strain evidence="9">PLBJ-1</strain>
        <strain evidence="10">PLFJ-1</strain>
    </source>
</reference>
<dbReference type="PANTHER" id="PTHR12670">
    <property type="entry name" value="CERAMIDASE"/>
    <property type="match status" value="1"/>
</dbReference>
<protein>
    <recommendedName>
        <fullName evidence="5">Neutral ceramidase</fullName>
        <ecNumber evidence="5">3.5.1.23</ecNumber>
    </recommendedName>
</protein>
<feature type="chain" id="PRO_5010456087" description="Neutral ceramidase" evidence="6">
    <location>
        <begin position="26"/>
        <end position="758"/>
    </location>
</feature>
<dbReference type="AlphaFoldDB" id="A0A179H327"/>
<dbReference type="Gene3D" id="2.60.40.2300">
    <property type="entry name" value="Neutral/alkaline non-lysosomal ceramidase, C-terminal domain"/>
    <property type="match status" value="1"/>
</dbReference>
<dbReference type="GO" id="GO:0005576">
    <property type="term" value="C:extracellular region"/>
    <property type="evidence" value="ECO:0007669"/>
    <property type="project" value="TreeGrafter"/>
</dbReference>
<sequence>MLGSVACWLHVANLLASLAIAGAHGQTCTTTTTTGQTSATATCRNEPRFFERVAPRGDRYLVGVGKADITGPIVEIALAGYGKFEQGGTGLRQRLYSRAFVVADIENPQDRVVYLVLDDLAGDTAVRYGLFEALASFGDEYSVYNHNNVALTATHSHAGPGAWFNYFLLQTPTLGFDRQSYQAIVDGAALSIKRAHDSLQEGYLDVGTTEIRNASINRSLHAYLHNPEDERARYPSSVDTTMTVLRLQRSSDDRAIGIFTWFAVHGTSLYNNNTHVAGDNKGVAAWMFEKAMEADDSAADDFVAGFSQANAGDVSPNTLGAWCEDGSGVMCSFDMSSCPSGRTDACKGRGPEFRALDNGVKSCYEIGRRQFDGAREVYDAMDHSTTPITGSIKAFHFFQDMTYWKFHLPNGTEASTCAAGLGYSTAAGTTDGDGLGGFVQGTTTAPSMGPRAWLNHPLRSLWSALFKILKSPSAEQRRCHGAKPVLLDAGGVTFPYAWEPNLVDMQMLRIGQMFIAVSPSEITTMAGRRWKAAIAQEARRLMATESPIPLVVGPANTYAHYVTTPEEYTAQRYEGSSTMFGPNQLPAFINLTTSNMHYLTSKANPMAMTRRPKAPNHTNSSISLFPGVFYDRTPSSRPFGHVIRQPRPAYKRGDVVRATFQGANPRNNLRLEETYLALEREVFPGRWTRVLDDADWFLLYSWRRTSLVLGYSEVDATWETGGTDLEPGRYRIRYYGDARRMFGGVSAFEGTTEGFTLR</sequence>
<evidence type="ECO:0000313" key="11">
    <source>
        <dbReference type="EMBL" id="PWI68716.1"/>
    </source>
</evidence>
<dbReference type="InterPro" id="IPR038445">
    <property type="entry name" value="NCDase_C_sf"/>
</dbReference>
<keyword evidence="4" id="KW-0479">Metal-binding</keyword>
<name>A0A179H327_PURLI</name>
<feature type="domain" description="Neutral/alkaline non-lysosomal ceramidase N-terminal" evidence="7">
    <location>
        <begin position="60"/>
        <end position="590"/>
    </location>
</feature>
<feature type="active site" description="Nucleophile" evidence="3">
    <location>
        <position position="315"/>
    </location>
</feature>
<dbReference type="PANTHER" id="PTHR12670:SF20">
    <property type="entry name" value="NEUTRAL CERAMIDASE"/>
    <property type="match status" value="1"/>
</dbReference>
<feature type="signal peptide" evidence="6">
    <location>
        <begin position="1"/>
        <end position="25"/>
    </location>
</feature>
<comment type="caution">
    <text evidence="9">The sequence shown here is derived from an EMBL/GenBank/DDBJ whole genome shotgun (WGS) entry which is preliminary data.</text>
</comment>
<evidence type="ECO:0000256" key="4">
    <source>
        <dbReference type="PIRSR" id="PIRSR606823-2"/>
    </source>
</evidence>
<dbReference type="GO" id="GO:0046514">
    <property type="term" value="P:ceramide catabolic process"/>
    <property type="evidence" value="ECO:0007669"/>
    <property type="project" value="InterPro"/>
</dbReference>
<gene>
    <name evidence="11" type="ORF">PCL_01805</name>
    <name evidence="9" type="ORF">VFPBJ_02546</name>
    <name evidence="10" type="ORF">VFPFJ_04718</name>
</gene>
<accession>A0A179H327</accession>
<dbReference type="EMBL" id="LSBH01000002">
    <property type="protein sequence ID" value="OAQ83779.1"/>
    <property type="molecule type" value="Genomic_DNA"/>
</dbReference>
<reference evidence="11" key="1">
    <citation type="submission" date="2015-05" db="EMBL/GenBank/DDBJ databases">
        <authorList>
            <person name="Wang D.B."/>
            <person name="Wang M."/>
        </authorList>
    </citation>
    <scope>NUCLEOTIDE SEQUENCE</scope>
    <source>
        <strain evidence="11">36-1</strain>
    </source>
</reference>
<dbReference type="Pfam" id="PF17048">
    <property type="entry name" value="Ceramidse_alk_C"/>
    <property type="match status" value="1"/>
</dbReference>
<keyword evidence="5" id="KW-0746">Sphingolipid metabolism</keyword>
<comment type="similarity">
    <text evidence="1 5">Belongs to the neutral ceramidase family.</text>
</comment>
<dbReference type="GO" id="GO:0046512">
    <property type="term" value="P:sphingosine biosynthetic process"/>
    <property type="evidence" value="ECO:0007669"/>
    <property type="project" value="TreeGrafter"/>
</dbReference>
<dbReference type="STRING" id="33203.A0A179H327"/>
<dbReference type="InterPro" id="IPR031331">
    <property type="entry name" value="NEUT/ALK_ceramidase_C"/>
</dbReference>
<organism evidence="9 12">
    <name type="scientific">Purpureocillium lilacinum</name>
    <name type="common">Paecilomyces lilacinus</name>
    <dbReference type="NCBI Taxonomy" id="33203"/>
    <lineage>
        <taxon>Eukaryota</taxon>
        <taxon>Fungi</taxon>
        <taxon>Dikarya</taxon>
        <taxon>Ascomycota</taxon>
        <taxon>Pezizomycotina</taxon>
        <taxon>Sordariomycetes</taxon>
        <taxon>Hypocreomycetidae</taxon>
        <taxon>Hypocreales</taxon>
        <taxon>Ophiocordycipitaceae</taxon>
        <taxon>Purpureocillium</taxon>
    </lineage>
</organism>
<keyword evidence="4" id="KW-0862">Zinc</keyword>
<evidence type="ECO:0000259" key="8">
    <source>
        <dbReference type="Pfam" id="PF17048"/>
    </source>
</evidence>
<evidence type="ECO:0000256" key="6">
    <source>
        <dbReference type="SAM" id="SignalP"/>
    </source>
</evidence>
<dbReference type="GO" id="GO:0017040">
    <property type="term" value="F:N-acylsphingosine amidohydrolase activity"/>
    <property type="evidence" value="ECO:0007669"/>
    <property type="project" value="UniProtKB-UniRule"/>
</dbReference>
<feature type="binding site" evidence="4">
    <location>
        <position position="521"/>
    </location>
    <ligand>
        <name>Zn(2+)</name>
        <dbReference type="ChEBI" id="CHEBI:29105"/>
    </ligand>
</feature>
<dbReference type="InterPro" id="IPR006823">
    <property type="entry name" value="Ceramidase_alk"/>
</dbReference>
<dbReference type="InterPro" id="IPR031329">
    <property type="entry name" value="NEUT/ALK_ceramidase_N"/>
</dbReference>
<comment type="cofactor">
    <cofactor evidence="4">
        <name>Zn(2+)</name>
        <dbReference type="ChEBI" id="CHEBI:29105"/>
    </cofactor>
    <text evidence="4">Binds 1 zinc ion per subunit.</text>
</comment>
<feature type="binding site" evidence="4">
    <location>
        <position position="155"/>
    </location>
    <ligand>
        <name>Zn(2+)</name>
        <dbReference type="ChEBI" id="CHEBI:29105"/>
    </ligand>
</feature>
<dbReference type="GO" id="GO:0016020">
    <property type="term" value="C:membrane"/>
    <property type="evidence" value="ECO:0007669"/>
    <property type="project" value="GOC"/>
</dbReference>
<keyword evidence="2 5" id="KW-0378">Hydrolase</keyword>
<evidence type="ECO:0000313" key="12">
    <source>
        <dbReference type="Proteomes" id="UP000078240"/>
    </source>
</evidence>
<keyword evidence="6" id="KW-0732">Signal</keyword>
<dbReference type="GO" id="GO:0046872">
    <property type="term" value="F:metal ion binding"/>
    <property type="evidence" value="ECO:0007669"/>
    <property type="project" value="UniProtKB-KW"/>
</dbReference>
<dbReference type="KEGG" id="plj:28886847"/>
<evidence type="ECO:0000256" key="3">
    <source>
        <dbReference type="PIRSR" id="PIRSR606823-1"/>
    </source>
</evidence>
<dbReference type="Pfam" id="PF04734">
    <property type="entry name" value="Ceramidase_alk"/>
    <property type="match status" value="1"/>
</dbReference>
<dbReference type="Proteomes" id="UP000078340">
    <property type="component" value="Unassembled WGS sequence"/>
</dbReference>
<reference evidence="11 13" key="2">
    <citation type="journal article" date="2016" name="Front. Microbiol.">
        <title>Genome and transcriptome sequences reveal the specific parasitism of the nematophagous Purpureocillium lilacinum 36-1.</title>
        <authorList>
            <person name="Xie J."/>
            <person name="Li S."/>
            <person name="Mo C."/>
            <person name="Xiao X."/>
            <person name="Peng D."/>
            <person name="Wang G."/>
            <person name="Xiao Y."/>
        </authorList>
    </citation>
    <scope>NUCLEOTIDE SEQUENCE [LARGE SCALE GENOMIC DNA]</scope>
    <source>
        <strain evidence="11 13">36-1</strain>
    </source>
</reference>
<dbReference type="Proteomes" id="UP000078240">
    <property type="component" value="Unassembled WGS sequence"/>
</dbReference>
<evidence type="ECO:0000256" key="1">
    <source>
        <dbReference type="ARBA" id="ARBA00009835"/>
    </source>
</evidence>
<feature type="domain" description="Neutral/alkaline non-lysosomal ceramidase C-terminal" evidence="8">
    <location>
        <begin position="593"/>
        <end position="757"/>
    </location>
</feature>
<dbReference type="Proteomes" id="UP000245956">
    <property type="component" value="Unassembled WGS sequence"/>
</dbReference>
<dbReference type="RefSeq" id="XP_018179278.1">
    <property type="nucleotide sequence ID" value="XM_018321798.1"/>
</dbReference>
<evidence type="ECO:0000313" key="13">
    <source>
        <dbReference type="Proteomes" id="UP000245956"/>
    </source>
</evidence>
<keyword evidence="5" id="KW-0443">Lipid metabolism</keyword>
<evidence type="ECO:0000313" key="10">
    <source>
        <dbReference type="EMBL" id="OAQ90559.1"/>
    </source>
</evidence>
<dbReference type="GO" id="GO:0042759">
    <property type="term" value="P:long-chain fatty acid biosynthetic process"/>
    <property type="evidence" value="ECO:0007669"/>
    <property type="project" value="TreeGrafter"/>
</dbReference>
<dbReference type="OMA" id="EYTTMAG"/>
<evidence type="ECO:0000256" key="5">
    <source>
        <dbReference type="RuleBase" id="RU366019"/>
    </source>
</evidence>
<dbReference type="OrthoDB" id="191371at2759"/>
<comment type="catalytic activity">
    <reaction evidence="5">
        <text>an N-acylsphing-4-enine + H2O = sphing-4-enine + a fatty acid</text>
        <dbReference type="Rhea" id="RHEA:20856"/>
        <dbReference type="ChEBI" id="CHEBI:15377"/>
        <dbReference type="ChEBI" id="CHEBI:28868"/>
        <dbReference type="ChEBI" id="CHEBI:52639"/>
        <dbReference type="ChEBI" id="CHEBI:57756"/>
        <dbReference type="EC" id="3.5.1.23"/>
    </reaction>
</comment>
<dbReference type="EC" id="3.5.1.23" evidence="5"/>